<dbReference type="SUPFAM" id="SSF46785">
    <property type="entry name" value="Winged helix' DNA-binding domain"/>
    <property type="match status" value="1"/>
</dbReference>
<evidence type="ECO:0000256" key="3">
    <source>
        <dbReference type="ARBA" id="ARBA00023015"/>
    </source>
</evidence>
<dbReference type="InterPro" id="IPR014036">
    <property type="entry name" value="DeoR-like_C"/>
</dbReference>
<dbReference type="EMBL" id="PYHR01000002">
    <property type="protein sequence ID" value="PWD50412.1"/>
    <property type="molecule type" value="Genomic_DNA"/>
</dbReference>
<dbReference type="SUPFAM" id="SSF100950">
    <property type="entry name" value="NagB/RpiA/CoA transferase-like"/>
    <property type="match status" value="1"/>
</dbReference>
<keyword evidence="4" id="KW-0804">Transcription</keyword>
<feature type="domain" description="HTH deoR-type" evidence="6">
    <location>
        <begin position="3"/>
        <end position="58"/>
    </location>
</feature>
<gene>
    <name evidence="7" type="ORF">C8046_06875</name>
</gene>
<evidence type="ECO:0000313" key="8">
    <source>
        <dbReference type="Proteomes" id="UP000245166"/>
    </source>
</evidence>
<reference evidence="7 8" key="1">
    <citation type="submission" date="2018-03" db="EMBL/GenBank/DDBJ databases">
        <title>Genome assembly of novel Miniimonas species PCH200.</title>
        <authorList>
            <person name="Thakur V."/>
            <person name="Kumar V."/>
            <person name="Singh D."/>
        </authorList>
    </citation>
    <scope>NUCLEOTIDE SEQUENCE [LARGE SCALE GENOMIC DNA]</scope>
    <source>
        <strain evidence="7 8">PCH200</strain>
    </source>
</reference>
<dbReference type="PROSITE" id="PS51000">
    <property type="entry name" value="HTH_DEOR_2"/>
    <property type="match status" value="1"/>
</dbReference>
<evidence type="ECO:0000256" key="5">
    <source>
        <dbReference type="ARBA" id="ARBA00024937"/>
    </source>
</evidence>
<sequence>MYPSERHASIVARARAEGRVEVAGLARDLDVATETIRRDLTILERRGNLRRVHGGAVPVERLGLEPSVREREVVNTAAKDAIAAAALAAIGDVATIVLDGGTTTARLAAMLPTDREITVVTHALPIASIVAVRPNVRLHLAGGHVRGRTLVAVGPWATQALSRIKADVVILGANGISREQGVTTPDVAEAEVKAALAAAARRVVVLADHSKIGRDELITVLPCEEIDTLITDTEADAELISEIEAAGVDVVRAPPTGTHAPPGR</sequence>
<evidence type="ECO:0000259" key="6">
    <source>
        <dbReference type="PROSITE" id="PS51000"/>
    </source>
</evidence>
<dbReference type="SMART" id="SM00420">
    <property type="entry name" value="HTH_DEOR"/>
    <property type="match status" value="1"/>
</dbReference>
<dbReference type="Proteomes" id="UP000245166">
    <property type="component" value="Unassembled WGS sequence"/>
</dbReference>
<dbReference type="SMART" id="SM01134">
    <property type="entry name" value="DeoRC"/>
    <property type="match status" value="1"/>
</dbReference>
<evidence type="ECO:0000313" key="7">
    <source>
        <dbReference type="EMBL" id="PWD50412.1"/>
    </source>
</evidence>
<name>A0A2U1ZU08_9MICO</name>
<dbReference type="RefSeq" id="WP_109228794.1">
    <property type="nucleotide sequence ID" value="NZ_PYHR01000002.1"/>
</dbReference>
<dbReference type="OrthoDB" id="7688673at2"/>
<dbReference type="InterPro" id="IPR050313">
    <property type="entry name" value="Carb_Metab_HTH_regulators"/>
</dbReference>
<evidence type="ECO:0000256" key="4">
    <source>
        <dbReference type="ARBA" id="ARBA00023163"/>
    </source>
</evidence>
<evidence type="ECO:0000256" key="2">
    <source>
        <dbReference type="ARBA" id="ARBA00022491"/>
    </source>
</evidence>
<dbReference type="GO" id="GO:0003700">
    <property type="term" value="F:DNA-binding transcription factor activity"/>
    <property type="evidence" value="ECO:0007669"/>
    <property type="project" value="InterPro"/>
</dbReference>
<dbReference type="Pfam" id="PF08220">
    <property type="entry name" value="HTH_DeoR"/>
    <property type="match status" value="1"/>
</dbReference>
<dbReference type="Pfam" id="PF00455">
    <property type="entry name" value="DeoRC"/>
    <property type="match status" value="1"/>
</dbReference>
<dbReference type="AlphaFoldDB" id="A0A2U1ZU08"/>
<organism evidence="7 8">
    <name type="scientific">Serinibacter arcticus</name>
    <dbReference type="NCBI Taxonomy" id="1655435"/>
    <lineage>
        <taxon>Bacteria</taxon>
        <taxon>Bacillati</taxon>
        <taxon>Actinomycetota</taxon>
        <taxon>Actinomycetes</taxon>
        <taxon>Micrococcales</taxon>
        <taxon>Beutenbergiaceae</taxon>
        <taxon>Serinibacter</taxon>
    </lineage>
</organism>
<dbReference type="InterPro" id="IPR001034">
    <property type="entry name" value="DeoR_HTH"/>
</dbReference>
<comment type="caution">
    <text evidence="7">The sequence shown here is derived from an EMBL/GenBank/DDBJ whole genome shotgun (WGS) entry which is preliminary data.</text>
</comment>
<keyword evidence="8" id="KW-1185">Reference proteome</keyword>
<dbReference type="PANTHER" id="PTHR30363">
    <property type="entry name" value="HTH-TYPE TRANSCRIPTIONAL REGULATOR SRLR-RELATED"/>
    <property type="match status" value="1"/>
</dbReference>
<keyword evidence="3" id="KW-0805">Transcription regulation</keyword>
<accession>A0A2U1ZU08</accession>
<keyword evidence="2" id="KW-0678">Repressor</keyword>
<dbReference type="PANTHER" id="PTHR30363:SF4">
    <property type="entry name" value="GLYCEROL-3-PHOSPHATE REGULON REPRESSOR"/>
    <property type="match status" value="1"/>
</dbReference>
<dbReference type="PRINTS" id="PR00037">
    <property type="entry name" value="HTHLACR"/>
</dbReference>
<dbReference type="InterPro" id="IPR037171">
    <property type="entry name" value="NagB/RpiA_transferase-like"/>
</dbReference>
<proteinExistence type="predicted"/>
<dbReference type="InterPro" id="IPR036390">
    <property type="entry name" value="WH_DNA-bd_sf"/>
</dbReference>
<protein>
    <recommendedName>
        <fullName evidence="1">Lactose phosphotransferase system repressor</fullName>
    </recommendedName>
</protein>
<dbReference type="Gene3D" id="3.40.50.1360">
    <property type="match status" value="1"/>
</dbReference>
<evidence type="ECO:0000256" key="1">
    <source>
        <dbReference type="ARBA" id="ARBA00021390"/>
    </source>
</evidence>
<comment type="function">
    <text evidence="5">Repressor of the lactose catabolism operon. Galactose-6-phosphate is the inducer.</text>
</comment>